<evidence type="ECO:0000256" key="1">
    <source>
        <dbReference type="ARBA" id="ARBA00004202"/>
    </source>
</evidence>
<evidence type="ECO:0000256" key="8">
    <source>
        <dbReference type="ARBA" id="ARBA00022967"/>
    </source>
</evidence>
<feature type="domain" description="ABC transporter" evidence="10">
    <location>
        <begin position="257"/>
        <end position="500"/>
    </location>
</feature>
<comment type="subcellular location">
    <subcellularLocation>
        <location evidence="1">Cell membrane</location>
        <topology evidence="1">Peripheral membrane protein</topology>
    </subcellularLocation>
</comment>
<evidence type="ECO:0000256" key="3">
    <source>
        <dbReference type="ARBA" id="ARBA00022475"/>
    </source>
</evidence>
<keyword evidence="8" id="KW-1278">Translocase</keyword>
<dbReference type="Pfam" id="PF00005">
    <property type="entry name" value="ABC_tran"/>
    <property type="match status" value="2"/>
</dbReference>
<proteinExistence type="predicted"/>
<dbReference type="SUPFAM" id="SSF52540">
    <property type="entry name" value="P-loop containing nucleoside triphosphate hydrolases"/>
    <property type="match status" value="2"/>
</dbReference>
<dbReference type="EMBL" id="JADHEI010000028">
    <property type="protein sequence ID" value="MBF2734877.1"/>
    <property type="molecule type" value="Genomic_DNA"/>
</dbReference>
<keyword evidence="2" id="KW-0813">Transport</keyword>
<gene>
    <name evidence="11" type="ORF">ISN26_02120</name>
</gene>
<dbReference type="Proteomes" id="UP000604381">
    <property type="component" value="Unassembled WGS sequence"/>
</dbReference>
<dbReference type="SMART" id="SM00382">
    <property type="entry name" value="AAA"/>
    <property type="match status" value="1"/>
</dbReference>
<dbReference type="GO" id="GO:0016887">
    <property type="term" value="F:ATP hydrolysis activity"/>
    <property type="evidence" value="ECO:0007669"/>
    <property type="project" value="InterPro"/>
</dbReference>
<dbReference type="GO" id="GO:0005886">
    <property type="term" value="C:plasma membrane"/>
    <property type="evidence" value="ECO:0007669"/>
    <property type="project" value="UniProtKB-SubCell"/>
</dbReference>
<evidence type="ECO:0000256" key="7">
    <source>
        <dbReference type="ARBA" id="ARBA00022840"/>
    </source>
</evidence>
<reference evidence="11" key="1">
    <citation type="submission" date="2020-10" db="EMBL/GenBank/DDBJ databases">
        <title>An improved Amphimedon queenslandica hologenome assembly reveals how three proteobacterial symbionts can extend the metabolic phenotypic of their marine sponge host.</title>
        <authorList>
            <person name="Degnan B."/>
            <person name="Degnan S."/>
            <person name="Xiang X."/>
        </authorList>
    </citation>
    <scope>NUCLEOTIDE SEQUENCE</scope>
    <source>
        <strain evidence="11">AqS2</strain>
    </source>
</reference>
<dbReference type="InterPro" id="IPR027417">
    <property type="entry name" value="P-loop_NTPase"/>
</dbReference>
<keyword evidence="5" id="KW-0677">Repeat</keyword>
<comment type="caution">
    <text evidence="11">The sequence shown here is derived from an EMBL/GenBank/DDBJ whole genome shotgun (WGS) entry which is preliminary data.</text>
</comment>
<evidence type="ECO:0000259" key="10">
    <source>
        <dbReference type="PROSITE" id="PS50893"/>
    </source>
</evidence>
<dbReference type="InterPro" id="IPR050107">
    <property type="entry name" value="ABC_carbohydrate_import_ATPase"/>
</dbReference>
<keyword evidence="12" id="KW-1185">Reference proteome</keyword>
<dbReference type="CDD" id="cd03215">
    <property type="entry name" value="ABC_Carb_Monos_II"/>
    <property type="match status" value="1"/>
</dbReference>
<evidence type="ECO:0000256" key="5">
    <source>
        <dbReference type="ARBA" id="ARBA00022737"/>
    </source>
</evidence>
<dbReference type="CDD" id="cd03216">
    <property type="entry name" value="ABC_Carb_Monos_I"/>
    <property type="match status" value="1"/>
</dbReference>
<keyword evidence="9" id="KW-0472">Membrane</keyword>
<keyword evidence="7 11" id="KW-0067">ATP-binding</keyword>
<dbReference type="GO" id="GO:0005524">
    <property type="term" value="F:ATP binding"/>
    <property type="evidence" value="ECO:0007669"/>
    <property type="project" value="UniProtKB-KW"/>
</dbReference>
<keyword evidence="4" id="KW-0762">Sugar transport</keyword>
<evidence type="ECO:0000256" key="6">
    <source>
        <dbReference type="ARBA" id="ARBA00022741"/>
    </source>
</evidence>
<name>A0A930UEC1_9GAMM</name>
<dbReference type="AlphaFoldDB" id="A0A930UEC1"/>
<protein>
    <submittedName>
        <fullName evidence="11">ABC transporter ATP-binding protein</fullName>
    </submittedName>
</protein>
<evidence type="ECO:0000313" key="12">
    <source>
        <dbReference type="Proteomes" id="UP000604381"/>
    </source>
</evidence>
<feature type="domain" description="ABC transporter" evidence="10">
    <location>
        <begin position="10"/>
        <end position="240"/>
    </location>
</feature>
<dbReference type="FunFam" id="3.40.50.300:FF:000127">
    <property type="entry name" value="Ribose import ATP-binding protein RbsA"/>
    <property type="match status" value="1"/>
</dbReference>
<dbReference type="PANTHER" id="PTHR43790">
    <property type="entry name" value="CARBOHYDRATE TRANSPORT ATP-BINDING PROTEIN MG119-RELATED"/>
    <property type="match status" value="1"/>
</dbReference>
<organism evidence="11 12">
    <name type="scientific">Candidatus Amphirhobacter heronislandensis</name>
    <dbReference type="NCBI Taxonomy" id="1732024"/>
    <lineage>
        <taxon>Bacteria</taxon>
        <taxon>Pseudomonadati</taxon>
        <taxon>Pseudomonadota</taxon>
        <taxon>Gammaproteobacteria</taxon>
        <taxon>Candidatus Tethybacterales</taxon>
        <taxon>Candidatus Tethybacteraceae</taxon>
        <taxon>Candidatus Amphirhobacter</taxon>
    </lineage>
</organism>
<dbReference type="PANTHER" id="PTHR43790:SF4">
    <property type="entry name" value="GUANOSINE IMPORT ATP-BINDING PROTEIN NUPO"/>
    <property type="match status" value="1"/>
</dbReference>
<evidence type="ECO:0000256" key="2">
    <source>
        <dbReference type="ARBA" id="ARBA00022448"/>
    </source>
</evidence>
<keyword evidence="6" id="KW-0547">Nucleotide-binding</keyword>
<dbReference type="InterPro" id="IPR003593">
    <property type="entry name" value="AAA+_ATPase"/>
</dbReference>
<accession>A0A930UEC1</accession>
<dbReference type="InterPro" id="IPR017871">
    <property type="entry name" value="ABC_transporter-like_CS"/>
</dbReference>
<dbReference type="PROSITE" id="PS00211">
    <property type="entry name" value="ABC_TRANSPORTER_1"/>
    <property type="match status" value="2"/>
</dbReference>
<sequence length="511" mass="53437">MSDAAAPPLLALRGISKSFGDLQANRAVDLQIDAGEIHALLGENGAGKSTLVKIVCGTLRADAGAIAWRGQEVAIDSPTAARELGIGVVFQHFSLFRALTVAENIALGLPPGSFSKLRRQVKETAGRYGIELDPDRPLHTLSVGEWQRVEIVRCLLGEPQLLIMDEPTSVLTPQEADGLFAILRRLAAEGCAVLYISHRLAEIQKLCSRATVMRGGEVVAQCEPAAETPASLAEMMIGHKPTPASRRGERTAAEHSLELRSLSLPPPGPFAQELKEVSLKVGAGRIVGVAGIAGNGQAELGAVLAGELPVAADSLLLNGTPAGRLPPAARRRLGLRFVPEERYGYGAVAELRLWENACLTALDDCAPRGLLDRRRALALAEEAIENFDVRCGGPQALAASLSGGNLQKFIIGRELLRAPRQLVVMQPTWGVDAGAAALIHQALLDMANKGTAVLVISQDLDEILALADEVAVLEGGVLSAPEPAAALSAAAIGMKMGAAAPAVDGDDALAA</sequence>
<dbReference type="PROSITE" id="PS50893">
    <property type="entry name" value="ABC_TRANSPORTER_2"/>
    <property type="match status" value="2"/>
</dbReference>
<evidence type="ECO:0000256" key="4">
    <source>
        <dbReference type="ARBA" id="ARBA00022597"/>
    </source>
</evidence>
<keyword evidence="3" id="KW-1003">Cell membrane</keyword>
<dbReference type="InterPro" id="IPR003439">
    <property type="entry name" value="ABC_transporter-like_ATP-bd"/>
</dbReference>
<dbReference type="Gene3D" id="3.40.50.300">
    <property type="entry name" value="P-loop containing nucleotide triphosphate hydrolases"/>
    <property type="match status" value="2"/>
</dbReference>
<evidence type="ECO:0000313" key="11">
    <source>
        <dbReference type="EMBL" id="MBF2734877.1"/>
    </source>
</evidence>
<evidence type="ECO:0000256" key="9">
    <source>
        <dbReference type="ARBA" id="ARBA00023136"/>
    </source>
</evidence>